<reference evidence="1 2" key="1">
    <citation type="submission" date="2015-09" db="EMBL/GenBank/DDBJ databases">
        <authorList>
            <consortium name="Pathogen Informatics"/>
        </authorList>
    </citation>
    <scope>NUCLEOTIDE SEQUENCE [LARGE SCALE GENOMIC DNA]</scope>
    <source>
        <strain evidence="1 2">2789STDY5834835</strain>
    </source>
</reference>
<dbReference type="Proteomes" id="UP000095679">
    <property type="component" value="Unassembled WGS sequence"/>
</dbReference>
<dbReference type="EMBL" id="CYZL01000001">
    <property type="protein sequence ID" value="CUN52035.1"/>
    <property type="molecule type" value="Genomic_DNA"/>
</dbReference>
<evidence type="ECO:0000313" key="1">
    <source>
        <dbReference type="EMBL" id="CUN52035.1"/>
    </source>
</evidence>
<accession>A0A173XMZ4</accession>
<name>A0A173XMZ4_9FIRM</name>
<dbReference type="AlphaFoldDB" id="A0A173XMZ4"/>
<gene>
    <name evidence="1" type="ORF">ERS852450_00150</name>
</gene>
<organism evidence="1 2">
    <name type="scientific">Anaerobutyricum hallii</name>
    <dbReference type="NCBI Taxonomy" id="39488"/>
    <lineage>
        <taxon>Bacteria</taxon>
        <taxon>Bacillati</taxon>
        <taxon>Bacillota</taxon>
        <taxon>Clostridia</taxon>
        <taxon>Lachnospirales</taxon>
        <taxon>Lachnospiraceae</taxon>
        <taxon>Anaerobutyricum</taxon>
    </lineage>
</organism>
<proteinExistence type="predicted"/>
<sequence length="208" mass="24704">MTNEEKLFDYIKTKRGRKQSSLGSISYEESIKAHYLSGGCPVIMPQVWGDWNAYRIGHMIFFSDIKRTKIERVFLLMKDSFKFEDSRFPVICHYQKILNRSVSALEIELEDEDKTLLQQIPIFSFVGKSISYTVFGFIFWQMGEKKERFPSHIYHIRTEKIWQARSAIGKYIVPRRKYKDVEEMLESFKNTSKYNLKKKHCPLRTSNS</sequence>
<evidence type="ECO:0000313" key="2">
    <source>
        <dbReference type="Proteomes" id="UP000095679"/>
    </source>
</evidence>
<protein>
    <submittedName>
        <fullName evidence="1">Uncharacterized protein</fullName>
    </submittedName>
</protein>
<dbReference type="RefSeq" id="WP_055297834.1">
    <property type="nucleotide sequence ID" value="NZ_BLYK01000002.1"/>
</dbReference>